<sequence>MATAVAGAPPPPPVGPPPDPSGGPPAARFCIRHLSRQLSDLDVAAGHTRCPECQDKLRTETATMRKKRKIGGRGLSIDVTAGATVEPGLASSTPLEKRRTARTPLTRLFAPLTLPPAMQSSQPRLGLPPRLYVPIAPVLSASNVHYPAVAAPPTIAFGLATGRPSLTLGFLPRGQYSPDTPTTAAARRDRDAIRRDHRVRDRAGEEVSSTPELRQLR</sequence>
<keyword evidence="3" id="KW-1185">Reference proteome</keyword>
<reference evidence="2" key="1">
    <citation type="journal article" date="2020" name="Stud. Mycol.">
        <title>101 Dothideomycetes genomes: a test case for predicting lifestyles and emergence of pathogens.</title>
        <authorList>
            <person name="Haridas S."/>
            <person name="Albert R."/>
            <person name="Binder M."/>
            <person name="Bloem J."/>
            <person name="Labutti K."/>
            <person name="Salamov A."/>
            <person name="Andreopoulos B."/>
            <person name="Baker S."/>
            <person name="Barry K."/>
            <person name="Bills G."/>
            <person name="Bluhm B."/>
            <person name="Cannon C."/>
            <person name="Castanera R."/>
            <person name="Culley D."/>
            <person name="Daum C."/>
            <person name="Ezra D."/>
            <person name="Gonzalez J."/>
            <person name="Henrissat B."/>
            <person name="Kuo A."/>
            <person name="Liang C."/>
            <person name="Lipzen A."/>
            <person name="Lutzoni F."/>
            <person name="Magnuson J."/>
            <person name="Mondo S."/>
            <person name="Nolan M."/>
            <person name="Ohm R."/>
            <person name="Pangilinan J."/>
            <person name="Park H.-J."/>
            <person name="Ramirez L."/>
            <person name="Alfaro M."/>
            <person name="Sun H."/>
            <person name="Tritt A."/>
            <person name="Yoshinaga Y."/>
            <person name="Zwiers L.-H."/>
            <person name="Turgeon B."/>
            <person name="Goodwin S."/>
            <person name="Spatafora J."/>
            <person name="Crous P."/>
            <person name="Grigoriev I."/>
        </authorList>
    </citation>
    <scope>NUCLEOTIDE SEQUENCE</scope>
    <source>
        <strain evidence="2">CBS 113818</strain>
    </source>
</reference>
<evidence type="ECO:0000313" key="2">
    <source>
        <dbReference type="EMBL" id="KAF2832720.1"/>
    </source>
</evidence>
<feature type="region of interest" description="Disordered" evidence="1">
    <location>
        <begin position="1"/>
        <end position="27"/>
    </location>
</feature>
<feature type="compositionally biased region" description="Basic and acidic residues" evidence="1">
    <location>
        <begin position="186"/>
        <end position="205"/>
    </location>
</feature>
<evidence type="ECO:0000256" key="1">
    <source>
        <dbReference type="SAM" id="MobiDB-lite"/>
    </source>
</evidence>
<gene>
    <name evidence="2" type="ORF">CC86DRAFT_401466</name>
</gene>
<proteinExistence type="predicted"/>
<accession>A0A6A7AHE1</accession>
<dbReference type="AlphaFoldDB" id="A0A6A7AHE1"/>
<feature type="region of interest" description="Disordered" evidence="1">
    <location>
        <begin position="170"/>
        <end position="217"/>
    </location>
</feature>
<name>A0A6A7AHE1_9PLEO</name>
<feature type="compositionally biased region" description="Pro residues" evidence="1">
    <location>
        <begin position="8"/>
        <end position="23"/>
    </location>
</feature>
<organism evidence="2 3">
    <name type="scientific">Ophiobolus disseminans</name>
    <dbReference type="NCBI Taxonomy" id="1469910"/>
    <lineage>
        <taxon>Eukaryota</taxon>
        <taxon>Fungi</taxon>
        <taxon>Dikarya</taxon>
        <taxon>Ascomycota</taxon>
        <taxon>Pezizomycotina</taxon>
        <taxon>Dothideomycetes</taxon>
        <taxon>Pleosporomycetidae</taxon>
        <taxon>Pleosporales</taxon>
        <taxon>Pleosporineae</taxon>
        <taxon>Phaeosphaeriaceae</taxon>
        <taxon>Ophiobolus</taxon>
    </lineage>
</organism>
<feature type="compositionally biased region" description="Polar residues" evidence="1">
    <location>
        <begin position="207"/>
        <end position="217"/>
    </location>
</feature>
<evidence type="ECO:0000313" key="3">
    <source>
        <dbReference type="Proteomes" id="UP000799424"/>
    </source>
</evidence>
<protein>
    <submittedName>
        <fullName evidence="2">Uncharacterized protein</fullName>
    </submittedName>
</protein>
<dbReference type="EMBL" id="MU006217">
    <property type="protein sequence ID" value="KAF2832720.1"/>
    <property type="molecule type" value="Genomic_DNA"/>
</dbReference>
<dbReference type="Proteomes" id="UP000799424">
    <property type="component" value="Unassembled WGS sequence"/>
</dbReference>